<gene>
    <name evidence="1" type="ORF">UT35_C0002G0019</name>
</gene>
<comment type="caution">
    <text evidence="1">The sequence shown here is derived from an EMBL/GenBank/DDBJ whole genome shotgun (WGS) entry which is preliminary data.</text>
</comment>
<evidence type="ECO:0008006" key="3">
    <source>
        <dbReference type="Google" id="ProtNLM"/>
    </source>
</evidence>
<sequence>MSGATKNKLSQEDVQNIIAEVKAGVLKTAVARKYGINHSCIHYHLKKNGLTDLIKRKKSIWASQIDYMKNYRKLKREKIIKYQYEYRHKTGKTLKLKTGKSYKDLLAIENEKRKAKGLYLFKNPTKGFYK</sequence>
<name>A0A837HTD0_9BACT</name>
<evidence type="ECO:0000313" key="2">
    <source>
        <dbReference type="Proteomes" id="UP000033996"/>
    </source>
</evidence>
<dbReference type="AlphaFoldDB" id="A0A837HTD0"/>
<proteinExistence type="predicted"/>
<dbReference type="Proteomes" id="UP000033996">
    <property type="component" value="Unassembled WGS sequence"/>
</dbReference>
<dbReference type="Gene3D" id="1.10.10.60">
    <property type="entry name" value="Homeodomain-like"/>
    <property type="match status" value="1"/>
</dbReference>
<dbReference type="EMBL" id="LBWL01000002">
    <property type="protein sequence ID" value="KKR09569.1"/>
    <property type="molecule type" value="Genomic_DNA"/>
</dbReference>
<protein>
    <recommendedName>
        <fullName evidence="3">HTH psq-type domain-containing protein</fullName>
    </recommendedName>
</protein>
<reference evidence="1 2" key="1">
    <citation type="journal article" date="2015" name="Nature">
        <title>rRNA introns, odd ribosomes, and small enigmatic genomes across a large radiation of phyla.</title>
        <authorList>
            <person name="Brown C.T."/>
            <person name="Hug L.A."/>
            <person name="Thomas B.C."/>
            <person name="Sharon I."/>
            <person name="Castelle C.J."/>
            <person name="Singh A."/>
            <person name="Wilkins M.J."/>
            <person name="Williams K.H."/>
            <person name="Banfield J.F."/>
        </authorList>
    </citation>
    <scope>NUCLEOTIDE SEQUENCE [LARGE SCALE GENOMIC DNA]</scope>
</reference>
<accession>A0A837HTD0</accession>
<organism evidence="1 2">
    <name type="scientific">Candidatus Yanofskybacteria bacterium GW2011_GWD1_39_16</name>
    <dbReference type="NCBI Taxonomy" id="1619030"/>
    <lineage>
        <taxon>Bacteria</taxon>
        <taxon>Candidatus Yanofskyibacteriota</taxon>
    </lineage>
</organism>
<evidence type="ECO:0000313" key="1">
    <source>
        <dbReference type="EMBL" id="KKR09569.1"/>
    </source>
</evidence>